<dbReference type="RefSeq" id="WP_119819788.1">
    <property type="nucleotide sequence ID" value="NZ_CP025066.1"/>
</dbReference>
<feature type="transmembrane region" description="Helical" evidence="1">
    <location>
        <begin position="23"/>
        <end position="41"/>
    </location>
</feature>
<feature type="transmembrane region" description="Helical" evidence="1">
    <location>
        <begin position="104"/>
        <end position="125"/>
    </location>
</feature>
<dbReference type="Proteomes" id="UP000263012">
    <property type="component" value="Chromosome"/>
</dbReference>
<reference evidence="3" key="1">
    <citation type="submission" date="2017-11" db="EMBL/GenBank/DDBJ databases">
        <title>Phenotypic and genomic properties of facultatively anaerobic sulfur-reducing natronoarchaea from hypersaline soda lakes.</title>
        <authorList>
            <person name="Sorokin D.Y."/>
            <person name="Kublanov I.V."/>
            <person name="Roman P."/>
            <person name="Sinninghe Damste J.S."/>
            <person name="Golyshin P.N."/>
            <person name="Rojo D."/>
            <person name="Ciordia S."/>
            <person name="Mena M.D.C."/>
            <person name="Ferrer M."/>
            <person name="Messina E."/>
            <person name="Smedile F."/>
            <person name="La Spada G."/>
            <person name="La Cono V."/>
            <person name="Yakimov M.M."/>
        </authorList>
    </citation>
    <scope>NUCLEOTIDE SEQUENCE [LARGE SCALE GENOMIC DNA]</scope>
    <source>
        <strain evidence="3">AArc-Sl</strain>
    </source>
</reference>
<keyword evidence="1" id="KW-0812">Transmembrane</keyword>
<keyword evidence="1" id="KW-0472">Membrane</keyword>
<proteinExistence type="predicted"/>
<dbReference type="InterPro" id="IPR046513">
    <property type="entry name" value="DUF6691"/>
</dbReference>
<feature type="transmembrane region" description="Helical" evidence="1">
    <location>
        <begin position="131"/>
        <end position="149"/>
    </location>
</feature>
<protein>
    <submittedName>
        <fullName evidence="2">Uncharacterized protein</fullName>
    </submittedName>
</protein>
<accession>A0A343TLY0</accession>
<organism evidence="2 3">
    <name type="scientific">Halalkaliarchaeum desulfuricum</name>
    <dbReference type="NCBI Taxonomy" id="2055893"/>
    <lineage>
        <taxon>Archaea</taxon>
        <taxon>Methanobacteriati</taxon>
        <taxon>Methanobacteriota</taxon>
        <taxon>Stenosarchaea group</taxon>
        <taxon>Halobacteria</taxon>
        <taxon>Halobacteriales</taxon>
        <taxon>Haloferacaceae</taxon>
        <taxon>Halalkaliarchaeum</taxon>
    </lineage>
</organism>
<evidence type="ECO:0000313" key="2">
    <source>
        <dbReference type="EMBL" id="AUX10102.1"/>
    </source>
</evidence>
<sequence>MSDPTGDGALEETDDRGSDQHPLFLPVVFLGGVVFGAGLAVSQMARPEIVLEFLQFRDLGLVFVMGGAAVVVGITVFGLVNSGRRAPLTGDPYRRRLKSMDRNVLVGGGIFGVGWGLSGICPGAAYASLGIGNVIILYGIAGMFLGAYLQGYLRELTAETLEPAVAD</sequence>
<evidence type="ECO:0000256" key="1">
    <source>
        <dbReference type="SAM" id="Phobius"/>
    </source>
</evidence>
<dbReference type="EMBL" id="CP025066">
    <property type="protein sequence ID" value="AUX10102.1"/>
    <property type="molecule type" value="Genomic_DNA"/>
</dbReference>
<dbReference type="AlphaFoldDB" id="A0A343TLY0"/>
<name>A0A343TLY0_9EURY</name>
<keyword evidence="1" id="KW-1133">Transmembrane helix</keyword>
<dbReference type="Pfam" id="PF20398">
    <property type="entry name" value="DUF6691"/>
    <property type="match status" value="1"/>
</dbReference>
<keyword evidence="3" id="KW-1185">Reference proteome</keyword>
<gene>
    <name evidence="2" type="ORF">AArcSl_2481</name>
</gene>
<dbReference type="KEGG" id="hdf:AArcSl_2481"/>
<dbReference type="GeneID" id="37878836"/>
<feature type="transmembrane region" description="Helical" evidence="1">
    <location>
        <begin position="61"/>
        <end position="83"/>
    </location>
</feature>
<evidence type="ECO:0000313" key="3">
    <source>
        <dbReference type="Proteomes" id="UP000263012"/>
    </source>
</evidence>